<evidence type="ECO:0000256" key="1">
    <source>
        <dbReference type="SAM" id="SignalP"/>
    </source>
</evidence>
<protein>
    <submittedName>
        <fullName evidence="2">Uncharacterized protein</fullName>
    </submittedName>
</protein>
<sequence length="287" mass="30851">MKFASCLPCALSILAFSSSAWSAEEVFFQLKFEPGKTYLIESKIEQKATMPMAGQQIETESTMTLVTSQQVSKHEEGLAVVQKSESLLVDMTVGGMALSYNSAKPQGPAAAMFAPMLEASSTLVLGEKGEVISVTAQVPVGLEAMGMGEAEVKQSAREMVDLMANKKVKEGGNWLVISSFPLGGIVEKPVPVVYTLVFEKMVDQDERRLAKVRVSGEVKPEPGPLTVTAKEMGGYFLFDPEIAQVREAVLTYDFEIGLPEGTPLAPGAAGKMPLKMKSHSVLSEIKP</sequence>
<comment type="caution">
    <text evidence="2">The sequence shown here is derived from an EMBL/GenBank/DDBJ whole genome shotgun (WGS) entry which is preliminary data.</text>
</comment>
<dbReference type="RefSeq" id="WP_200390148.1">
    <property type="nucleotide sequence ID" value="NZ_JAENIO010000002.1"/>
</dbReference>
<dbReference type="Proteomes" id="UP000604083">
    <property type="component" value="Unassembled WGS sequence"/>
</dbReference>
<name>A0A934RJC0_9BACT</name>
<keyword evidence="3" id="KW-1185">Reference proteome</keyword>
<feature type="signal peptide" evidence="1">
    <location>
        <begin position="1"/>
        <end position="22"/>
    </location>
</feature>
<accession>A0A934RJC0</accession>
<evidence type="ECO:0000313" key="3">
    <source>
        <dbReference type="Proteomes" id="UP000604083"/>
    </source>
</evidence>
<evidence type="ECO:0000313" key="2">
    <source>
        <dbReference type="EMBL" id="MBK1832717.1"/>
    </source>
</evidence>
<dbReference type="AlphaFoldDB" id="A0A934RJC0"/>
<feature type="chain" id="PRO_5036935403" evidence="1">
    <location>
        <begin position="23"/>
        <end position="287"/>
    </location>
</feature>
<gene>
    <name evidence="2" type="ORF">JIN78_01475</name>
</gene>
<keyword evidence="1" id="KW-0732">Signal</keyword>
<dbReference type="EMBL" id="JAENIO010000002">
    <property type="protein sequence ID" value="MBK1832717.1"/>
    <property type="molecule type" value="Genomic_DNA"/>
</dbReference>
<reference evidence="2" key="1">
    <citation type="submission" date="2021-01" db="EMBL/GenBank/DDBJ databases">
        <title>Modified the classification status of verrucomicrobia.</title>
        <authorList>
            <person name="Feng X."/>
        </authorList>
    </citation>
    <scope>NUCLEOTIDE SEQUENCE</scope>
    <source>
        <strain evidence="2">KCTC 12986</strain>
    </source>
</reference>
<proteinExistence type="predicted"/>
<organism evidence="2 3">
    <name type="scientific">Roseibacillus ishigakijimensis</name>
    <dbReference type="NCBI Taxonomy" id="454146"/>
    <lineage>
        <taxon>Bacteria</taxon>
        <taxon>Pseudomonadati</taxon>
        <taxon>Verrucomicrobiota</taxon>
        <taxon>Verrucomicrobiia</taxon>
        <taxon>Verrucomicrobiales</taxon>
        <taxon>Verrucomicrobiaceae</taxon>
        <taxon>Roseibacillus</taxon>
    </lineage>
</organism>